<dbReference type="EMBL" id="SMBT01000003">
    <property type="protein sequence ID" value="TCU88556.1"/>
    <property type="molecule type" value="Genomic_DNA"/>
</dbReference>
<proteinExistence type="predicted"/>
<dbReference type="RefSeq" id="WP_174900835.1">
    <property type="nucleotide sequence ID" value="NZ_CAWOLO010000003.1"/>
</dbReference>
<keyword evidence="5" id="KW-1185">Reference proteome</keyword>
<dbReference type="GO" id="GO:0003677">
    <property type="term" value="F:DNA binding"/>
    <property type="evidence" value="ECO:0007669"/>
    <property type="project" value="InterPro"/>
</dbReference>
<reference evidence="3 5" key="2">
    <citation type="submission" date="2019-03" db="EMBL/GenBank/DDBJ databases">
        <title>Genomic Encyclopedia of Type Strains, Phase IV (KMG-IV): sequencing the most valuable type-strain genomes for metagenomic binning, comparative biology and taxonomic classification.</title>
        <authorList>
            <person name="Goeker M."/>
        </authorList>
    </citation>
    <scope>NUCLEOTIDE SEQUENCE [LARGE SCALE GENOMIC DNA]</scope>
    <source>
        <strain evidence="3 5">DSM 3764</strain>
    </source>
</reference>
<name>A0A377Q8Y8_9NEIS</name>
<dbReference type="SUPFAM" id="SSF47413">
    <property type="entry name" value="lambda repressor-like DNA-binding domains"/>
    <property type="match status" value="1"/>
</dbReference>
<sequence length="149" mass="16195">MDIFNSIGDRLRAERELMGLSQTEFAAIAARAGVPGATRQSQSLYEKGKRQPDAGYLAAIAHAGADIAYILTGEREHPAPQRLSAEEQTLLNEFRAMDEKTRKRILAFALSGETPASSKFAVAGHVGQQIESVSGGDFRIDMTTSRNEK</sequence>
<gene>
    <name evidence="3" type="ORF">EV682_103140</name>
    <name evidence="2" type="ORF">NCTC11159_02445</name>
</gene>
<dbReference type="InterPro" id="IPR001387">
    <property type="entry name" value="Cro/C1-type_HTH"/>
</dbReference>
<dbReference type="AlphaFoldDB" id="A0A377Q8Y8"/>
<dbReference type="Gene3D" id="1.10.260.40">
    <property type="entry name" value="lambda repressor-like DNA-binding domains"/>
    <property type="match status" value="1"/>
</dbReference>
<accession>A0A377Q8Y8</accession>
<dbReference type="EMBL" id="UGHR01000001">
    <property type="protein sequence ID" value="STQ91373.1"/>
    <property type="molecule type" value="Genomic_DNA"/>
</dbReference>
<dbReference type="CDD" id="cd00093">
    <property type="entry name" value="HTH_XRE"/>
    <property type="match status" value="1"/>
</dbReference>
<evidence type="ECO:0000313" key="2">
    <source>
        <dbReference type="EMBL" id="STQ91373.1"/>
    </source>
</evidence>
<evidence type="ECO:0000313" key="3">
    <source>
        <dbReference type="EMBL" id="TCU88556.1"/>
    </source>
</evidence>
<dbReference type="Proteomes" id="UP000295794">
    <property type="component" value="Unassembled WGS sequence"/>
</dbReference>
<organism evidence="2 4">
    <name type="scientific">Iodobacter fluviatilis</name>
    <dbReference type="NCBI Taxonomy" id="537"/>
    <lineage>
        <taxon>Bacteria</taxon>
        <taxon>Pseudomonadati</taxon>
        <taxon>Pseudomonadota</taxon>
        <taxon>Betaproteobacteria</taxon>
        <taxon>Neisseriales</taxon>
        <taxon>Chitinibacteraceae</taxon>
        <taxon>Iodobacter</taxon>
    </lineage>
</organism>
<feature type="domain" description="HTH cro/C1-type" evidence="1">
    <location>
        <begin position="11"/>
        <end position="70"/>
    </location>
</feature>
<evidence type="ECO:0000313" key="5">
    <source>
        <dbReference type="Proteomes" id="UP000295794"/>
    </source>
</evidence>
<dbReference type="PROSITE" id="PS50943">
    <property type="entry name" value="HTH_CROC1"/>
    <property type="match status" value="1"/>
</dbReference>
<evidence type="ECO:0000313" key="4">
    <source>
        <dbReference type="Proteomes" id="UP000255108"/>
    </source>
</evidence>
<dbReference type="Proteomes" id="UP000255108">
    <property type="component" value="Unassembled WGS sequence"/>
</dbReference>
<evidence type="ECO:0000259" key="1">
    <source>
        <dbReference type="PROSITE" id="PS50943"/>
    </source>
</evidence>
<dbReference type="SMART" id="SM00530">
    <property type="entry name" value="HTH_XRE"/>
    <property type="match status" value="1"/>
</dbReference>
<dbReference type="InterPro" id="IPR010982">
    <property type="entry name" value="Lambda_DNA-bd_dom_sf"/>
</dbReference>
<reference evidence="2 4" key="1">
    <citation type="submission" date="2018-06" db="EMBL/GenBank/DDBJ databases">
        <authorList>
            <consortium name="Pathogen Informatics"/>
            <person name="Doyle S."/>
        </authorList>
    </citation>
    <scope>NUCLEOTIDE SEQUENCE [LARGE SCALE GENOMIC DNA]</scope>
    <source>
        <strain evidence="2 4">NCTC11159</strain>
    </source>
</reference>
<protein>
    <submittedName>
        <fullName evidence="2">Helix-turn-helix domain</fullName>
    </submittedName>
</protein>